<comment type="caution">
    <text evidence="2">The sequence shown here is derived from an EMBL/GenBank/DDBJ whole genome shotgun (WGS) entry which is preliminary data.</text>
</comment>
<dbReference type="InterPro" id="IPR017946">
    <property type="entry name" value="PLC-like_Pdiesterase_TIM-brl"/>
</dbReference>
<dbReference type="EMBL" id="VUOC01000002">
    <property type="protein sequence ID" value="KAA2243900.1"/>
    <property type="molecule type" value="Genomic_DNA"/>
</dbReference>
<name>A0A5B2VZH2_9BACT</name>
<evidence type="ECO:0000259" key="1">
    <source>
        <dbReference type="PROSITE" id="PS51704"/>
    </source>
</evidence>
<dbReference type="PANTHER" id="PTHR46211:SF14">
    <property type="entry name" value="GLYCEROPHOSPHODIESTER PHOSPHODIESTERASE"/>
    <property type="match status" value="1"/>
</dbReference>
<dbReference type="GO" id="GO:0006629">
    <property type="term" value="P:lipid metabolic process"/>
    <property type="evidence" value="ECO:0007669"/>
    <property type="project" value="InterPro"/>
</dbReference>
<protein>
    <submittedName>
        <fullName evidence="2">Glycerophosphodiester phosphodiesterase</fullName>
    </submittedName>
</protein>
<keyword evidence="3" id="KW-1185">Reference proteome</keyword>
<dbReference type="SUPFAM" id="SSF51695">
    <property type="entry name" value="PLC-like phosphodiesterases"/>
    <property type="match status" value="1"/>
</dbReference>
<dbReference type="Pfam" id="PF03009">
    <property type="entry name" value="GDPD"/>
    <property type="match status" value="1"/>
</dbReference>
<sequence length="364" mass="39810">MQGNKLLVSSNLGSATLTLLQADSFSVDDYGGQIVFLRAKGTAVTGIKINVPAASLQDAIGTKAVVATEPAVAAVAPAGPREPFVKKGQVDLEAHQGGCGLCPCNTITAFINAVKLGVNTLEMDAVISKDNQVLISHDQFMDFTMRTPQGKDDITKENQLQYNIYTMPYDSVRKYDAGSRANPYFPKQRKQKTYKPLLAEVIDSVESYVKAHGLQPVKYNIEVKSLRGDNVYHPAPGPFTDLVVKVINDKDIVNRVVIQSFDIRALQYLHAHYPAFRTSYLVGVKNTGSVQDNINRLGFVPDVYSPEFPMVTAATVEQVHGLGMNLIPWTIDKKEDIANIVGLGVDGVITNYPDVAKKLIKEKK</sequence>
<dbReference type="InterPro" id="IPR030395">
    <property type="entry name" value="GP_PDE_dom"/>
</dbReference>
<dbReference type="Proteomes" id="UP000324611">
    <property type="component" value="Unassembled WGS sequence"/>
</dbReference>
<dbReference type="AlphaFoldDB" id="A0A5B2VZH2"/>
<reference evidence="2 3" key="1">
    <citation type="submission" date="2019-09" db="EMBL/GenBank/DDBJ databases">
        <title>Chitinophaga ginsengihumi sp. nov., isolated from soil of ginseng rhizosphere.</title>
        <authorList>
            <person name="Lee J."/>
        </authorList>
    </citation>
    <scope>NUCLEOTIDE SEQUENCE [LARGE SCALE GENOMIC DNA]</scope>
    <source>
        <strain evidence="2 3">BN140078</strain>
    </source>
</reference>
<evidence type="ECO:0000313" key="3">
    <source>
        <dbReference type="Proteomes" id="UP000324611"/>
    </source>
</evidence>
<gene>
    <name evidence="2" type="ORF">F0L74_13745</name>
</gene>
<dbReference type="PROSITE" id="PS51704">
    <property type="entry name" value="GP_PDE"/>
    <property type="match status" value="1"/>
</dbReference>
<feature type="domain" description="GP-PDE" evidence="1">
    <location>
        <begin position="90"/>
        <end position="360"/>
    </location>
</feature>
<organism evidence="2 3">
    <name type="scientific">Chitinophaga agrisoli</name>
    <dbReference type="NCBI Taxonomy" id="2607653"/>
    <lineage>
        <taxon>Bacteria</taxon>
        <taxon>Pseudomonadati</taxon>
        <taxon>Bacteroidota</taxon>
        <taxon>Chitinophagia</taxon>
        <taxon>Chitinophagales</taxon>
        <taxon>Chitinophagaceae</taxon>
        <taxon>Chitinophaga</taxon>
    </lineage>
</organism>
<proteinExistence type="predicted"/>
<evidence type="ECO:0000313" key="2">
    <source>
        <dbReference type="EMBL" id="KAA2243900.1"/>
    </source>
</evidence>
<dbReference type="PANTHER" id="PTHR46211">
    <property type="entry name" value="GLYCEROPHOSPHORYL DIESTER PHOSPHODIESTERASE"/>
    <property type="match status" value="1"/>
</dbReference>
<reference evidence="2 3" key="2">
    <citation type="submission" date="2019-09" db="EMBL/GenBank/DDBJ databases">
        <authorList>
            <person name="Jin C."/>
        </authorList>
    </citation>
    <scope>NUCLEOTIDE SEQUENCE [LARGE SCALE GENOMIC DNA]</scope>
    <source>
        <strain evidence="2 3">BN140078</strain>
    </source>
</reference>
<dbReference type="Gene3D" id="3.20.20.190">
    <property type="entry name" value="Phosphatidylinositol (PI) phosphodiesterase"/>
    <property type="match status" value="1"/>
</dbReference>
<dbReference type="GO" id="GO:0008081">
    <property type="term" value="F:phosphoric diester hydrolase activity"/>
    <property type="evidence" value="ECO:0007669"/>
    <property type="project" value="InterPro"/>
</dbReference>
<accession>A0A5B2VZH2</accession>